<gene>
    <name evidence="2" type="ORF">B0T25DRAFT_422746</name>
</gene>
<feature type="domain" description="Heterokaryon incompatibility" evidence="1">
    <location>
        <begin position="30"/>
        <end position="124"/>
    </location>
</feature>
<feature type="non-terminal residue" evidence="2">
    <location>
        <position position="1"/>
    </location>
</feature>
<name>A0AAJ0M7G1_9PEZI</name>
<evidence type="ECO:0000259" key="1">
    <source>
        <dbReference type="Pfam" id="PF06985"/>
    </source>
</evidence>
<sequence>IRLLRVTRGKRGDPIHAVLQACRLWDRPRFKAVSYTWATATGDTARRSHIFLGPYWFLLPVTVNCPDALECFRKEDEDITLWVDAICIDQNDNNERNHQVGMMDSIYAVAQEVLVYIGAGDSTTDTAL</sequence>
<dbReference type="Proteomes" id="UP001275084">
    <property type="component" value="Unassembled WGS sequence"/>
</dbReference>
<dbReference type="EMBL" id="JAUIQD010000009">
    <property type="protein sequence ID" value="KAK3339616.1"/>
    <property type="molecule type" value="Genomic_DNA"/>
</dbReference>
<protein>
    <submittedName>
        <fullName evidence="2">Heterokaryon incompatibility protein-domain-containing protein</fullName>
    </submittedName>
</protein>
<evidence type="ECO:0000313" key="3">
    <source>
        <dbReference type="Proteomes" id="UP001275084"/>
    </source>
</evidence>
<dbReference type="AlphaFoldDB" id="A0AAJ0M7G1"/>
<dbReference type="InterPro" id="IPR052895">
    <property type="entry name" value="HetReg/Transcr_Mod"/>
</dbReference>
<reference evidence="2" key="2">
    <citation type="submission" date="2023-06" db="EMBL/GenBank/DDBJ databases">
        <authorList>
            <consortium name="Lawrence Berkeley National Laboratory"/>
            <person name="Haridas S."/>
            <person name="Hensen N."/>
            <person name="Bonometti L."/>
            <person name="Westerberg I."/>
            <person name="Brannstrom I.O."/>
            <person name="Guillou S."/>
            <person name="Cros-Aarteil S."/>
            <person name="Calhoun S."/>
            <person name="Kuo A."/>
            <person name="Mondo S."/>
            <person name="Pangilinan J."/>
            <person name="Riley R."/>
            <person name="Labutti K."/>
            <person name="Andreopoulos B."/>
            <person name="Lipzen A."/>
            <person name="Chen C."/>
            <person name="Yanf M."/>
            <person name="Daum C."/>
            <person name="Ng V."/>
            <person name="Clum A."/>
            <person name="Steindorff A."/>
            <person name="Ohm R."/>
            <person name="Martin F."/>
            <person name="Silar P."/>
            <person name="Natvig D."/>
            <person name="Lalanne C."/>
            <person name="Gautier V."/>
            <person name="Ament-Velasquez S.L."/>
            <person name="Kruys A."/>
            <person name="Hutchinson M.I."/>
            <person name="Powell A.J."/>
            <person name="Barry K."/>
            <person name="Miller A.N."/>
            <person name="Grigoriev I.V."/>
            <person name="Debuchy R."/>
            <person name="Gladieux P."/>
            <person name="Thoren M.H."/>
            <person name="Johannesson H."/>
        </authorList>
    </citation>
    <scope>NUCLEOTIDE SEQUENCE</scope>
    <source>
        <strain evidence="2">CBS 955.72</strain>
    </source>
</reference>
<proteinExistence type="predicted"/>
<dbReference type="PANTHER" id="PTHR24148">
    <property type="entry name" value="ANKYRIN REPEAT DOMAIN-CONTAINING PROTEIN 39 HOMOLOG-RELATED"/>
    <property type="match status" value="1"/>
</dbReference>
<accession>A0AAJ0M7G1</accession>
<organism evidence="2 3">
    <name type="scientific">Lasiosphaeria hispida</name>
    <dbReference type="NCBI Taxonomy" id="260671"/>
    <lineage>
        <taxon>Eukaryota</taxon>
        <taxon>Fungi</taxon>
        <taxon>Dikarya</taxon>
        <taxon>Ascomycota</taxon>
        <taxon>Pezizomycotina</taxon>
        <taxon>Sordariomycetes</taxon>
        <taxon>Sordariomycetidae</taxon>
        <taxon>Sordariales</taxon>
        <taxon>Lasiosphaeriaceae</taxon>
        <taxon>Lasiosphaeria</taxon>
    </lineage>
</organism>
<keyword evidence="3" id="KW-1185">Reference proteome</keyword>
<dbReference type="PANTHER" id="PTHR24148:SF81">
    <property type="entry name" value="HETEROKARYON INCOMPATIBILITY DOMAIN-CONTAINING PROTEIN"/>
    <property type="match status" value="1"/>
</dbReference>
<dbReference type="Pfam" id="PF06985">
    <property type="entry name" value="HET"/>
    <property type="match status" value="1"/>
</dbReference>
<dbReference type="InterPro" id="IPR010730">
    <property type="entry name" value="HET"/>
</dbReference>
<comment type="caution">
    <text evidence="2">The sequence shown here is derived from an EMBL/GenBank/DDBJ whole genome shotgun (WGS) entry which is preliminary data.</text>
</comment>
<reference evidence="2" key="1">
    <citation type="journal article" date="2023" name="Mol. Phylogenet. Evol.">
        <title>Genome-scale phylogeny and comparative genomics of the fungal order Sordariales.</title>
        <authorList>
            <person name="Hensen N."/>
            <person name="Bonometti L."/>
            <person name="Westerberg I."/>
            <person name="Brannstrom I.O."/>
            <person name="Guillou S."/>
            <person name="Cros-Aarteil S."/>
            <person name="Calhoun S."/>
            <person name="Haridas S."/>
            <person name="Kuo A."/>
            <person name="Mondo S."/>
            <person name="Pangilinan J."/>
            <person name="Riley R."/>
            <person name="LaButti K."/>
            <person name="Andreopoulos B."/>
            <person name="Lipzen A."/>
            <person name="Chen C."/>
            <person name="Yan M."/>
            <person name="Daum C."/>
            <person name="Ng V."/>
            <person name="Clum A."/>
            <person name="Steindorff A."/>
            <person name="Ohm R.A."/>
            <person name="Martin F."/>
            <person name="Silar P."/>
            <person name="Natvig D.O."/>
            <person name="Lalanne C."/>
            <person name="Gautier V."/>
            <person name="Ament-Velasquez S.L."/>
            <person name="Kruys A."/>
            <person name="Hutchinson M.I."/>
            <person name="Powell A.J."/>
            <person name="Barry K."/>
            <person name="Miller A.N."/>
            <person name="Grigoriev I.V."/>
            <person name="Debuchy R."/>
            <person name="Gladieux P."/>
            <person name="Hiltunen Thoren M."/>
            <person name="Johannesson H."/>
        </authorList>
    </citation>
    <scope>NUCLEOTIDE SEQUENCE</scope>
    <source>
        <strain evidence="2">CBS 955.72</strain>
    </source>
</reference>
<feature type="non-terminal residue" evidence="2">
    <location>
        <position position="128"/>
    </location>
</feature>
<evidence type="ECO:0000313" key="2">
    <source>
        <dbReference type="EMBL" id="KAK3339616.1"/>
    </source>
</evidence>